<organism evidence="3 4">
    <name type="scientific">Patiria miniata</name>
    <name type="common">Bat star</name>
    <name type="synonym">Asterina miniata</name>
    <dbReference type="NCBI Taxonomy" id="46514"/>
    <lineage>
        <taxon>Eukaryota</taxon>
        <taxon>Metazoa</taxon>
        <taxon>Echinodermata</taxon>
        <taxon>Eleutherozoa</taxon>
        <taxon>Asterozoa</taxon>
        <taxon>Asteroidea</taxon>
        <taxon>Valvatacea</taxon>
        <taxon>Valvatida</taxon>
        <taxon>Asterinidae</taxon>
        <taxon>Patiria</taxon>
    </lineage>
</organism>
<evidence type="ECO:0000313" key="4">
    <source>
        <dbReference type="Proteomes" id="UP000887568"/>
    </source>
</evidence>
<dbReference type="AlphaFoldDB" id="A0A914AYE1"/>
<reference evidence="3" key="1">
    <citation type="submission" date="2022-11" db="UniProtKB">
        <authorList>
            <consortium name="EnsemblMetazoa"/>
        </authorList>
    </citation>
    <scope>IDENTIFICATION</scope>
</reference>
<evidence type="ECO:0000256" key="1">
    <source>
        <dbReference type="SAM" id="SignalP"/>
    </source>
</evidence>
<evidence type="ECO:0000313" key="3">
    <source>
        <dbReference type="EnsemblMetazoa" id="XP_038068698.1"/>
    </source>
</evidence>
<keyword evidence="4" id="KW-1185">Reference proteome</keyword>
<feature type="chain" id="PRO_5037966566" description="DUF4773 domain-containing protein" evidence="1">
    <location>
        <begin position="24"/>
        <end position="155"/>
    </location>
</feature>
<dbReference type="GeneID" id="119738047"/>
<keyword evidence="1" id="KW-0732">Signal</keyword>
<sequence>MKTLALIALAVVLLTALVLETAAWEDEDNALTDEEWMEALDEVSVSGAGCDCSNSKCKCCIGFKVFGQKINACGTTEITTSFVKVSLKFLGSTVASVSFSIDDNDYEACGKKSGIKVCLSLVDVVKTSSSFSAKTKIKVKGIGSKKSDRFTIPLI</sequence>
<dbReference type="OrthoDB" id="10125815at2759"/>
<evidence type="ECO:0000259" key="2">
    <source>
        <dbReference type="Pfam" id="PF15998"/>
    </source>
</evidence>
<feature type="signal peptide" evidence="1">
    <location>
        <begin position="1"/>
        <end position="23"/>
    </location>
</feature>
<dbReference type="RefSeq" id="XP_038068698.1">
    <property type="nucleotide sequence ID" value="XM_038212770.1"/>
</dbReference>
<dbReference type="InterPro" id="IPR031941">
    <property type="entry name" value="DUF4773"/>
</dbReference>
<protein>
    <recommendedName>
        <fullName evidence="2">DUF4773 domain-containing protein</fullName>
    </recommendedName>
</protein>
<proteinExistence type="predicted"/>
<name>A0A914AYE1_PATMI</name>
<accession>A0A914AYE1</accession>
<dbReference type="Proteomes" id="UP000887568">
    <property type="component" value="Unplaced"/>
</dbReference>
<dbReference type="Pfam" id="PF15998">
    <property type="entry name" value="DUF4773"/>
    <property type="match status" value="1"/>
</dbReference>
<dbReference type="EnsemblMetazoa" id="XM_038212770.1">
    <property type="protein sequence ID" value="XP_038068698.1"/>
    <property type="gene ID" value="LOC119738047"/>
</dbReference>
<feature type="domain" description="DUF4773" evidence="2">
    <location>
        <begin position="50"/>
        <end position="140"/>
    </location>
</feature>